<evidence type="ECO:0000313" key="3">
    <source>
        <dbReference type="Proteomes" id="UP001151760"/>
    </source>
</evidence>
<proteinExistence type="predicted"/>
<feature type="region of interest" description="Disordered" evidence="1">
    <location>
        <begin position="69"/>
        <end position="96"/>
    </location>
</feature>
<accession>A0ABQ5A929</accession>
<organism evidence="2 3">
    <name type="scientific">Tanacetum coccineum</name>
    <dbReference type="NCBI Taxonomy" id="301880"/>
    <lineage>
        <taxon>Eukaryota</taxon>
        <taxon>Viridiplantae</taxon>
        <taxon>Streptophyta</taxon>
        <taxon>Embryophyta</taxon>
        <taxon>Tracheophyta</taxon>
        <taxon>Spermatophyta</taxon>
        <taxon>Magnoliopsida</taxon>
        <taxon>eudicotyledons</taxon>
        <taxon>Gunneridae</taxon>
        <taxon>Pentapetalae</taxon>
        <taxon>asterids</taxon>
        <taxon>campanulids</taxon>
        <taxon>Asterales</taxon>
        <taxon>Asteraceae</taxon>
        <taxon>Asteroideae</taxon>
        <taxon>Anthemideae</taxon>
        <taxon>Anthemidinae</taxon>
        <taxon>Tanacetum</taxon>
    </lineage>
</organism>
<protein>
    <submittedName>
        <fullName evidence="2">Uncharacterized protein</fullName>
    </submittedName>
</protein>
<sequence>MIDHYVAFPSFRHCRGVTTVTVAWWRLRGGYGEAGVTWSRWWRDGGVVGERGGDVMLRLVVAGWRSAGGRDPAGDGAGDGREEREEWGLGFARKMR</sequence>
<name>A0ABQ5A929_9ASTR</name>
<reference evidence="2" key="1">
    <citation type="journal article" date="2022" name="Int. J. Mol. Sci.">
        <title>Draft Genome of Tanacetum Coccineum: Genomic Comparison of Closely Related Tanacetum-Family Plants.</title>
        <authorList>
            <person name="Yamashiro T."/>
            <person name="Shiraishi A."/>
            <person name="Nakayama K."/>
            <person name="Satake H."/>
        </authorList>
    </citation>
    <scope>NUCLEOTIDE SEQUENCE</scope>
</reference>
<dbReference type="Proteomes" id="UP001151760">
    <property type="component" value="Unassembled WGS sequence"/>
</dbReference>
<keyword evidence="3" id="KW-1185">Reference proteome</keyword>
<evidence type="ECO:0000256" key="1">
    <source>
        <dbReference type="SAM" id="MobiDB-lite"/>
    </source>
</evidence>
<feature type="compositionally biased region" description="Basic and acidic residues" evidence="1">
    <location>
        <begin position="78"/>
        <end position="87"/>
    </location>
</feature>
<gene>
    <name evidence="2" type="ORF">Tco_0804745</name>
</gene>
<comment type="caution">
    <text evidence="2">The sequence shown here is derived from an EMBL/GenBank/DDBJ whole genome shotgun (WGS) entry which is preliminary data.</text>
</comment>
<evidence type="ECO:0000313" key="2">
    <source>
        <dbReference type="EMBL" id="GJS97777.1"/>
    </source>
</evidence>
<dbReference type="EMBL" id="BQNB010011989">
    <property type="protein sequence ID" value="GJS97777.1"/>
    <property type="molecule type" value="Genomic_DNA"/>
</dbReference>
<reference evidence="2" key="2">
    <citation type="submission" date="2022-01" db="EMBL/GenBank/DDBJ databases">
        <authorList>
            <person name="Yamashiro T."/>
            <person name="Shiraishi A."/>
            <person name="Satake H."/>
            <person name="Nakayama K."/>
        </authorList>
    </citation>
    <scope>NUCLEOTIDE SEQUENCE</scope>
</reference>